<accession>A0A7R8HB18</accession>
<dbReference type="GO" id="GO:0004352">
    <property type="term" value="F:glutamate dehydrogenase (NAD+) activity"/>
    <property type="evidence" value="ECO:0007669"/>
    <property type="project" value="TreeGrafter"/>
</dbReference>
<evidence type="ECO:0000256" key="3">
    <source>
        <dbReference type="SAM" id="MobiDB-lite"/>
    </source>
</evidence>
<dbReference type="Gene3D" id="1.10.287.140">
    <property type="match status" value="1"/>
</dbReference>
<organism evidence="5 6">
    <name type="scientific">Lepeophtheirus salmonis</name>
    <name type="common">Salmon louse</name>
    <name type="synonym">Caligus salmonis</name>
    <dbReference type="NCBI Taxonomy" id="72036"/>
    <lineage>
        <taxon>Eukaryota</taxon>
        <taxon>Metazoa</taxon>
        <taxon>Ecdysozoa</taxon>
        <taxon>Arthropoda</taxon>
        <taxon>Crustacea</taxon>
        <taxon>Multicrustacea</taxon>
        <taxon>Hexanauplia</taxon>
        <taxon>Copepoda</taxon>
        <taxon>Siphonostomatoida</taxon>
        <taxon>Caligidae</taxon>
        <taxon>Lepeophtheirus</taxon>
    </lineage>
</organism>
<dbReference type="Gene3D" id="3.40.50.10860">
    <property type="entry name" value="Leucine Dehydrogenase, chain A, domain 1"/>
    <property type="match status" value="1"/>
</dbReference>
<evidence type="ECO:0000256" key="2">
    <source>
        <dbReference type="ARBA" id="ARBA00023002"/>
    </source>
</evidence>
<dbReference type="InterPro" id="IPR033524">
    <property type="entry name" value="Glu/Leu/Phe/Val_DH_AS"/>
</dbReference>
<dbReference type="InterPro" id="IPR006097">
    <property type="entry name" value="Glu/Leu/Phe/Val/Trp_DH_dimer"/>
</dbReference>
<dbReference type="OrthoDB" id="6381670at2759"/>
<protein>
    <submittedName>
        <fullName evidence="5">GLUD1_2</fullName>
        <ecNumber evidence="5">1.4.1.3</ecNumber>
    </submittedName>
</protein>
<evidence type="ECO:0000313" key="5">
    <source>
        <dbReference type="EMBL" id="CAF2967212.1"/>
    </source>
</evidence>
<evidence type="ECO:0000259" key="4">
    <source>
        <dbReference type="Pfam" id="PF02812"/>
    </source>
</evidence>
<reference evidence="5" key="1">
    <citation type="submission" date="2021-02" db="EMBL/GenBank/DDBJ databases">
        <authorList>
            <person name="Bekaert M."/>
        </authorList>
    </citation>
    <scope>NUCLEOTIDE SEQUENCE</scope>
    <source>
        <strain evidence="5">IoA-00</strain>
    </source>
</reference>
<name>A0A7R8HB18_LEPSM</name>
<dbReference type="EC" id="1.4.1.3" evidence="5"/>
<feature type="domain" description="Glutamate/phenylalanine/leucine/valine/L-tryptophan dehydrogenase dimerisation" evidence="4">
    <location>
        <begin position="277"/>
        <end position="402"/>
    </location>
</feature>
<dbReference type="PANTHER" id="PTHR11606:SF13">
    <property type="entry name" value="GLUTAMATE DEHYDROGENASE 1, MITOCHONDRIAL"/>
    <property type="match status" value="1"/>
</dbReference>
<keyword evidence="6" id="KW-1185">Reference proteome</keyword>
<feature type="compositionally biased region" description="Basic residues" evidence="3">
    <location>
        <begin position="25"/>
        <end position="39"/>
    </location>
</feature>
<dbReference type="AlphaFoldDB" id="A0A7R8HB18"/>
<dbReference type="EMBL" id="HG994585">
    <property type="protein sequence ID" value="CAF2967212.1"/>
    <property type="molecule type" value="Genomic_DNA"/>
</dbReference>
<dbReference type="GO" id="GO:0006538">
    <property type="term" value="P:L-glutamate catabolic process"/>
    <property type="evidence" value="ECO:0007669"/>
    <property type="project" value="TreeGrafter"/>
</dbReference>
<evidence type="ECO:0000313" key="6">
    <source>
        <dbReference type="Proteomes" id="UP000675881"/>
    </source>
</evidence>
<proteinExistence type="inferred from homology"/>
<dbReference type="SUPFAM" id="SSF53223">
    <property type="entry name" value="Aminoacid dehydrogenase-like, N-terminal domain"/>
    <property type="match status" value="1"/>
</dbReference>
<dbReference type="GO" id="GO:0005739">
    <property type="term" value="C:mitochondrion"/>
    <property type="evidence" value="ECO:0007669"/>
    <property type="project" value="TreeGrafter"/>
</dbReference>
<gene>
    <name evidence="5" type="ORF">LSAA_12531</name>
</gene>
<dbReference type="PROSITE" id="PS00074">
    <property type="entry name" value="GLFV_DEHYDROGENASE"/>
    <property type="match status" value="1"/>
</dbReference>
<feature type="region of interest" description="Disordered" evidence="3">
    <location>
        <begin position="13"/>
        <end position="39"/>
    </location>
</feature>
<dbReference type="PANTHER" id="PTHR11606">
    <property type="entry name" value="GLUTAMATE DEHYDROGENASE"/>
    <property type="match status" value="1"/>
</dbReference>
<dbReference type="InterPro" id="IPR046346">
    <property type="entry name" value="Aminoacid_DH-like_N_sf"/>
</dbReference>
<dbReference type="Proteomes" id="UP000675881">
    <property type="component" value="Chromosome 6"/>
</dbReference>
<evidence type="ECO:0000256" key="1">
    <source>
        <dbReference type="ARBA" id="ARBA00006382"/>
    </source>
</evidence>
<dbReference type="Pfam" id="PF02812">
    <property type="entry name" value="ELFV_dehydrog_N"/>
    <property type="match status" value="1"/>
</dbReference>
<comment type="similarity">
    <text evidence="1">Belongs to the Glu/Leu/Phe/Val dehydrogenases family.</text>
</comment>
<keyword evidence="2 5" id="KW-0560">Oxidoreductase</keyword>
<sequence length="402" mass="44651">MTLLNCSSIGAYRVGEHDHPNKPSKPPKPKVSAKKRKVKSVTLSSRILTGEMPSSVMDETPLSLMSNSVNLDDSINNLKQKENRIPAIPIGRCGYPIPLDYLFLDNGEQFLLYDSGQYDPDRILIFGSQVALEDLTSNTDWAFDGSFNCSSEILKRRKGPCYYTDKSGISDKMVSLLKCGLRTALREASAMKLAPASVNLHTGSGGSLGKWEIPDRLVDIPEAEDPNFFNMVEYYFHKACVLLEDNLRGELSKQRISEEAKHQRVHGILKIIEPCSHVLELNFPLQRDDGSIEMITGYRAQHSHHRTPCKGGIRYSMDVCADEVKALAALMTYKCACVDVPFGGGKAGLRIDPKAYSDQEIERITRRFAMELSKKGFLGPGIDVPAPDMGTGEREMSWIADT</sequence>